<dbReference type="Gene3D" id="1.10.10.10">
    <property type="entry name" value="Winged helix-like DNA-binding domain superfamily/Winged helix DNA-binding domain"/>
    <property type="match status" value="1"/>
</dbReference>
<dbReference type="InterPro" id="IPR013196">
    <property type="entry name" value="HTH_11"/>
</dbReference>
<dbReference type="Pfam" id="PF13280">
    <property type="entry name" value="WYL"/>
    <property type="match status" value="1"/>
</dbReference>
<dbReference type="PANTHER" id="PTHR34580">
    <property type="match status" value="1"/>
</dbReference>
<dbReference type="EMBL" id="BNAU01000006">
    <property type="protein sequence ID" value="GHF12384.1"/>
    <property type="molecule type" value="Genomic_DNA"/>
</dbReference>
<keyword evidence="5" id="KW-1185">Reference proteome</keyword>
<name>A0ABQ3JD98_9PSEU</name>
<dbReference type="SUPFAM" id="SSF46785">
    <property type="entry name" value="Winged helix' DNA-binding domain"/>
    <property type="match status" value="1"/>
</dbReference>
<proteinExistence type="predicted"/>
<comment type="caution">
    <text evidence="4">The sequence shown here is derived from an EMBL/GenBank/DDBJ whole genome shotgun (WGS) entry which is preliminary data.</text>
</comment>
<dbReference type="InterPro" id="IPR036388">
    <property type="entry name" value="WH-like_DNA-bd_sf"/>
</dbReference>
<dbReference type="InterPro" id="IPR001034">
    <property type="entry name" value="DeoR_HTH"/>
</dbReference>
<dbReference type="InterPro" id="IPR057727">
    <property type="entry name" value="WCX_dom"/>
</dbReference>
<evidence type="ECO:0000256" key="2">
    <source>
        <dbReference type="ARBA" id="ARBA00023163"/>
    </source>
</evidence>
<dbReference type="Pfam" id="PF08279">
    <property type="entry name" value="HTH_11"/>
    <property type="match status" value="1"/>
</dbReference>
<reference evidence="5" key="1">
    <citation type="journal article" date="2019" name="Int. J. Syst. Evol. Microbiol.">
        <title>The Global Catalogue of Microorganisms (GCM) 10K type strain sequencing project: providing services to taxonomists for standard genome sequencing and annotation.</title>
        <authorList>
            <consortium name="The Broad Institute Genomics Platform"/>
            <consortium name="The Broad Institute Genome Sequencing Center for Infectious Disease"/>
            <person name="Wu L."/>
            <person name="Ma J."/>
        </authorList>
    </citation>
    <scope>NUCLEOTIDE SEQUENCE [LARGE SCALE GENOMIC DNA]</scope>
    <source>
        <strain evidence="5">CGMCC 4.7677</strain>
    </source>
</reference>
<feature type="domain" description="HTH deoR-type" evidence="3">
    <location>
        <begin position="2"/>
        <end position="57"/>
    </location>
</feature>
<dbReference type="PROSITE" id="PS51000">
    <property type="entry name" value="HTH_DEOR_2"/>
    <property type="match status" value="1"/>
</dbReference>
<protein>
    <submittedName>
        <fullName evidence="4">Transcriptional regulator</fullName>
    </submittedName>
</protein>
<accession>A0ABQ3JD98</accession>
<dbReference type="Pfam" id="PF25583">
    <property type="entry name" value="WCX"/>
    <property type="match status" value="1"/>
</dbReference>
<dbReference type="PIRSF" id="PIRSF016838">
    <property type="entry name" value="PafC"/>
    <property type="match status" value="1"/>
</dbReference>
<evidence type="ECO:0000256" key="1">
    <source>
        <dbReference type="ARBA" id="ARBA00023015"/>
    </source>
</evidence>
<dbReference type="PANTHER" id="PTHR34580:SF1">
    <property type="entry name" value="PROTEIN PAFC"/>
    <property type="match status" value="1"/>
</dbReference>
<sequence>MRASRLVSALLLLQTRGRMTARQLADELEVSVRTIYRDMDALSAAGIPLFADAGHDGGYQLLDGYRTRLTGLTTDEAEALFLSGLPGAAADLGLGAVLATAQLKLMAALPEELRDRAGQLQQRFHLDTSGWYADPEPTPHLAAVVRATWNQFRVRVKYRRWAAPCEVTRVVEPYGVVLKAGRWYLVGNSSGCVRTYRVSRILRLQPLAERFSRPPEFDLGRHWDSYLEEFDARRYVGEATVRMTTSVFDRLPHLLEPDLVRAARERAEPDTAGWIRTVIPIESSDHTAGLLLRLGAEAEVLAPDSLRQRLATTAAALAELYGGS</sequence>
<dbReference type="InterPro" id="IPR026881">
    <property type="entry name" value="WYL_dom"/>
</dbReference>
<dbReference type="InterPro" id="IPR028349">
    <property type="entry name" value="PafC-like"/>
</dbReference>
<dbReference type="PROSITE" id="PS52050">
    <property type="entry name" value="WYL"/>
    <property type="match status" value="1"/>
</dbReference>
<evidence type="ECO:0000259" key="3">
    <source>
        <dbReference type="PROSITE" id="PS51000"/>
    </source>
</evidence>
<dbReference type="InterPro" id="IPR036390">
    <property type="entry name" value="WH_DNA-bd_sf"/>
</dbReference>
<evidence type="ECO:0000313" key="5">
    <source>
        <dbReference type="Proteomes" id="UP000605897"/>
    </source>
</evidence>
<keyword evidence="1" id="KW-0805">Transcription regulation</keyword>
<dbReference type="Proteomes" id="UP000605897">
    <property type="component" value="Unassembled WGS sequence"/>
</dbReference>
<dbReference type="RefSeq" id="WP_191247311.1">
    <property type="nucleotide sequence ID" value="NZ_BNAU01000006.1"/>
</dbReference>
<dbReference type="InterPro" id="IPR051534">
    <property type="entry name" value="CBASS_pafABC_assoc_protein"/>
</dbReference>
<keyword evidence="2" id="KW-0804">Transcription</keyword>
<evidence type="ECO:0000313" key="4">
    <source>
        <dbReference type="EMBL" id="GHF12384.1"/>
    </source>
</evidence>
<organism evidence="4 5">
    <name type="scientific">Amycolatopsis deserti</name>
    <dbReference type="NCBI Taxonomy" id="185696"/>
    <lineage>
        <taxon>Bacteria</taxon>
        <taxon>Bacillati</taxon>
        <taxon>Actinomycetota</taxon>
        <taxon>Actinomycetes</taxon>
        <taxon>Pseudonocardiales</taxon>
        <taxon>Pseudonocardiaceae</taxon>
        <taxon>Amycolatopsis</taxon>
    </lineage>
</organism>
<gene>
    <name evidence="4" type="ORF">GCM10017786_52950</name>
</gene>